<accession>A0A1G8RXR0</accession>
<keyword evidence="3" id="KW-1185">Reference proteome</keyword>
<evidence type="ECO:0000313" key="2">
    <source>
        <dbReference type="EMBL" id="SDJ21736.1"/>
    </source>
</evidence>
<dbReference type="EMBL" id="FNCO01000023">
    <property type="protein sequence ID" value="SDJ21736.1"/>
    <property type="molecule type" value="Genomic_DNA"/>
</dbReference>
<gene>
    <name evidence="2" type="ORF">SAMN05216605_12390</name>
</gene>
<feature type="region of interest" description="Disordered" evidence="1">
    <location>
        <begin position="289"/>
        <end position="316"/>
    </location>
</feature>
<evidence type="ECO:0000256" key="1">
    <source>
        <dbReference type="SAM" id="MobiDB-lite"/>
    </source>
</evidence>
<dbReference type="RefSeq" id="WP_074758686.1">
    <property type="nucleotide sequence ID" value="NZ_FNCO01000023.1"/>
</dbReference>
<evidence type="ECO:0000313" key="3">
    <source>
        <dbReference type="Proteomes" id="UP000182894"/>
    </source>
</evidence>
<dbReference type="Proteomes" id="UP000182894">
    <property type="component" value="Unassembled WGS sequence"/>
</dbReference>
<protein>
    <recommendedName>
        <fullName evidence="4">DUF3150 domain-containing protein</fullName>
    </recommendedName>
</protein>
<dbReference type="STRING" id="89065.SAMN05216605_12390"/>
<organism evidence="2 3">
    <name type="scientific">Pseudomonas abietaniphila</name>
    <dbReference type="NCBI Taxonomy" id="89065"/>
    <lineage>
        <taxon>Bacteria</taxon>
        <taxon>Pseudomonadati</taxon>
        <taxon>Pseudomonadota</taxon>
        <taxon>Gammaproteobacteria</taxon>
        <taxon>Pseudomonadales</taxon>
        <taxon>Pseudomonadaceae</taxon>
        <taxon>Pseudomonas</taxon>
    </lineage>
</organism>
<sequence>MSTIKNVDSSGISILQDVVLFDFIVGGSTGEKTVDGDDFIREVGKMLPTGTFAWVSKYRAEAKREIMKVGVSRRVNNRVRGYFVPTAHAAELAQVLNGIKAKYLAEKQTFLNELPDLVENWARAPANAGASTQGGKSRADLIRQHAPQRSVLDKALSFDTSAIRISHTSYFGEEDALQKEVKGLVGQAAQEIAEDVRKSWSRQGSGKTTTRVLGLIRRVQDKAEAMTVLSSKFENLANICGTVLAAVPMGQNIEGVAFIQVSSLLSFCMDPEKILGDHATEFDPLDVAEESDPQDVSGASVFFGNESASDSVPPDDDDQAVTIVEPTSMVPPLPTKAISEEPNPFFIEEPSTQQAVEQNALSQAQPGSGAFIF</sequence>
<evidence type="ECO:0008006" key="4">
    <source>
        <dbReference type="Google" id="ProtNLM"/>
    </source>
</evidence>
<dbReference type="OrthoDB" id="6830676at2"/>
<dbReference type="AlphaFoldDB" id="A0A1G8RXR0"/>
<proteinExistence type="predicted"/>
<reference evidence="3" key="1">
    <citation type="submission" date="2016-10" db="EMBL/GenBank/DDBJ databases">
        <authorList>
            <person name="Varghese N."/>
            <person name="Submissions S."/>
        </authorList>
    </citation>
    <scope>NUCLEOTIDE SEQUENCE [LARGE SCALE GENOMIC DNA]</scope>
    <source>
        <strain evidence="3">ATCC 700689</strain>
    </source>
</reference>
<name>A0A1G8RXR0_9PSED</name>
<dbReference type="Pfam" id="PF11348">
    <property type="entry name" value="DUF3150"/>
    <property type="match status" value="1"/>
</dbReference>
<dbReference type="InterPro" id="IPR021496">
    <property type="entry name" value="DUF3150"/>
</dbReference>